<reference evidence="3 4" key="1">
    <citation type="submission" date="2020-02" db="EMBL/GenBank/DDBJ databases">
        <authorList>
            <person name="Ferguson B K."/>
        </authorList>
    </citation>
    <scope>NUCLEOTIDE SEQUENCE [LARGE SCALE GENOMIC DNA]</scope>
</reference>
<evidence type="ECO:0000313" key="4">
    <source>
        <dbReference type="Proteomes" id="UP000479190"/>
    </source>
</evidence>
<gene>
    <name evidence="3" type="ORF">TBRA_LOCUS9716</name>
</gene>
<feature type="compositionally biased region" description="Polar residues" evidence="1">
    <location>
        <begin position="695"/>
        <end position="724"/>
    </location>
</feature>
<dbReference type="Pfam" id="PF03732">
    <property type="entry name" value="Retrotrans_gag"/>
    <property type="match status" value="1"/>
</dbReference>
<feature type="region of interest" description="Disordered" evidence="1">
    <location>
        <begin position="305"/>
        <end position="343"/>
    </location>
</feature>
<accession>A0A6H5IL34</accession>
<feature type="domain" description="Retrotransposon gag" evidence="2">
    <location>
        <begin position="456"/>
        <end position="542"/>
    </location>
</feature>
<dbReference type="EMBL" id="CADCXV010000879">
    <property type="protein sequence ID" value="CAB0037912.1"/>
    <property type="molecule type" value="Genomic_DNA"/>
</dbReference>
<keyword evidence="4" id="KW-1185">Reference proteome</keyword>
<feature type="compositionally biased region" description="Basic and acidic residues" evidence="1">
    <location>
        <begin position="211"/>
        <end position="237"/>
    </location>
</feature>
<evidence type="ECO:0000313" key="3">
    <source>
        <dbReference type="EMBL" id="CAB0037912.1"/>
    </source>
</evidence>
<proteinExistence type="predicted"/>
<dbReference type="InterPro" id="IPR005162">
    <property type="entry name" value="Retrotrans_gag_dom"/>
</dbReference>
<feature type="region of interest" description="Disordered" evidence="1">
    <location>
        <begin position="827"/>
        <end position="891"/>
    </location>
</feature>
<dbReference type="AlphaFoldDB" id="A0A6H5IL34"/>
<feature type="region of interest" description="Disordered" evidence="1">
    <location>
        <begin position="211"/>
        <end position="264"/>
    </location>
</feature>
<dbReference type="PANTHER" id="PTHR33194:SF4">
    <property type="entry name" value="CCHC-TYPE DOMAIN-CONTAINING PROTEIN"/>
    <property type="match status" value="1"/>
</dbReference>
<feature type="compositionally biased region" description="Polar residues" evidence="1">
    <location>
        <begin position="850"/>
        <end position="868"/>
    </location>
</feature>
<feature type="region of interest" description="Disordered" evidence="1">
    <location>
        <begin position="694"/>
        <end position="724"/>
    </location>
</feature>
<name>A0A6H5IL34_9HYME</name>
<sequence length="922" mass="103419">MDHDTVQQKKVEVEPPFSGFRSHLKNEFESWQVPSITKFELEQVDLEKYLSLLRSVPGDDVQPCGSWPPTLSTKNEDRIFWSPNSWELVRHFQLLTVMYGTACAPYLPLRTLRQLCDVEGDKFPRARLAALRDRDVDDVLSGADDVEDALTLRNELIQLRTIQSLEKSEKIASSSRKLCDRLENEILNQTSRASNVILYVCVLDRRIHDGRTDDEGTHVADKGRGSGSKVVEREPVSIRRCARPRRRSQEAGTGPRHRESDVRSRLRGALMSMISEAVRSEVNRALGERAKPPVEVAGADVFGALSNSGLRNLPTEGGRPGETPRKSQAPVKAPRKWPRASSTPWDIGAMTVLPCGTLQLNDVSSDGEDLADAQERVKWDDAQRNLKQEDTGALDRSYARAEQRWKYVRLLRETGLRFSGTNDEMGAETFLSRLERYRRRGGIPTDDLLFAVEAVLVDEAAVWYESVEHKVKTWQDFERRFRRSFASQATTDELLTELRQRTQGKGEPISTYLNNFRFLCSRFRVPLPYENQLAIAFRGIRPEYRNFMAHRQITSFSELEQAGKEFENVNRMNAYWHEPIVSASQHYPSAAYKPTERSQLAAVQTERARTTRARRRRKGEEDAKIAAQLARYVPVSNASPVEEQALSRWLHRDTRAFSCNSVITHFRITRSRSKSCHGPSFDRHWSRPMPIVHFPTTSQKSAPSTISTGRISTHSSTTLPASRSTCSITGKHPLDDSSWLLAKTDHRRPPGLAGFLALSSQAPNNVGTCHLHLQGGLARSPSALFTSLRTASEIILISAPRKSTPNIALSVSGTCGRLLGSVVRGLARSSDRTGSRSTTFDLGDRPDSMSHGTSSVIVGRQTPQTRSKPASHGRSVRHLDRSTSCPRATPSRLRPDISLDLGLTCLLRSIFQTSHLCPFAPS</sequence>
<dbReference type="Proteomes" id="UP000479190">
    <property type="component" value="Unassembled WGS sequence"/>
</dbReference>
<dbReference type="OrthoDB" id="8006889at2759"/>
<evidence type="ECO:0000256" key="1">
    <source>
        <dbReference type="SAM" id="MobiDB-lite"/>
    </source>
</evidence>
<protein>
    <recommendedName>
        <fullName evidence="2">Retrotransposon gag domain-containing protein</fullName>
    </recommendedName>
</protein>
<dbReference type="PANTHER" id="PTHR33194">
    <property type="entry name" value="ZINC KNUCKLE DOMAINCONTAINING PROTEIN"/>
    <property type="match status" value="1"/>
</dbReference>
<organism evidence="3 4">
    <name type="scientific">Trichogramma brassicae</name>
    <dbReference type="NCBI Taxonomy" id="86971"/>
    <lineage>
        <taxon>Eukaryota</taxon>
        <taxon>Metazoa</taxon>
        <taxon>Ecdysozoa</taxon>
        <taxon>Arthropoda</taxon>
        <taxon>Hexapoda</taxon>
        <taxon>Insecta</taxon>
        <taxon>Pterygota</taxon>
        <taxon>Neoptera</taxon>
        <taxon>Endopterygota</taxon>
        <taxon>Hymenoptera</taxon>
        <taxon>Apocrita</taxon>
        <taxon>Proctotrupomorpha</taxon>
        <taxon>Chalcidoidea</taxon>
        <taxon>Trichogrammatidae</taxon>
        <taxon>Trichogramma</taxon>
    </lineage>
</organism>
<evidence type="ECO:0000259" key="2">
    <source>
        <dbReference type="Pfam" id="PF03732"/>
    </source>
</evidence>